<organism evidence="2 3">
    <name type="scientific">Shewanella intestini</name>
    <dbReference type="NCBI Taxonomy" id="2017544"/>
    <lineage>
        <taxon>Bacteria</taxon>
        <taxon>Pseudomonadati</taxon>
        <taxon>Pseudomonadota</taxon>
        <taxon>Gammaproteobacteria</taxon>
        <taxon>Alteromonadales</taxon>
        <taxon>Shewanellaceae</taxon>
        <taxon>Shewanella</taxon>
    </lineage>
</organism>
<evidence type="ECO:0008006" key="4">
    <source>
        <dbReference type="Google" id="ProtNLM"/>
    </source>
</evidence>
<keyword evidence="3" id="KW-1185">Reference proteome</keyword>
<protein>
    <recommendedName>
        <fullName evidence="4">RNA-binding protein</fullName>
    </recommendedName>
</protein>
<dbReference type="EMBL" id="JAAIKR010000009">
    <property type="protein sequence ID" value="MBR9728412.1"/>
    <property type="molecule type" value="Genomic_DNA"/>
</dbReference>
<proteinExistence type="predicted"/>
<evidence type="ECO:0000313" key="3">
    <source>
        <dbReference type="Proteomes" id="UP000811844"/>
    </source>
</evidence>
<dbReference type="RefSeq" id="WP_153664878.1">
    <property type="nucleotide sequence ID" value="NZ_JAAIKR010000009.1"/>
</dbReference>
<reference evidence="2 3" key="1">
    <citation type="submission" date="2020-02" db="EMBL/GenBank/DDBJ databases">
        <title>Shewanella WXL01 sp. nov., a marine bacterium isolated from green algae in Luhuitou Fringing Reef (Northern South China Sea).</title>
        <authorList>
            <person name="Wang X."/>
        </authorList>
    </citation>
    <scope>NUCLEOTIDE SEQUENCE [LARGE SCALE GENOMIC DNA]</scope>
    <source>
        <strain evidence="2 3">MCCC 1A01895</strain>
    </source>
</reference>
<gene>
    <name evidence="2" type="ORF">G3R48_10550</name>
</gene>
<feature type="chain" id="PRO_5046465357" description="RNA-binding protein" evidence="1">
    <location>
        <begin position="20"/>
        <end position="167"/>
    </location>
</feature>
<feature type="signal peptide" evidence="1">
    <location>
        <begin position="1"/>
        <end position="19"/>
    </location>
</feature>
<sequence length="167" mass="18791">MINKIVIIISGLLSLSVQAEVYRCAIDKYQDRPCDEHSEAIDMSHIGSIVVPLARTSADSPTPKQVDAHDVNEQKASISNYIRSQKINRDIDKLVRERKRTLAERDQKIAQLHKSRQLASNNLAGATWEQSLAQEMSAVNQQAETVVASLDRQIKAHEKQLRQLNIP</sequence>
<dbReference type="Proteomes" id="UP000811844">
    <property type="component" value="Unassembled WGS sequence"/>
</dbReference>
<accession>A0ABS5I305</accession>
<comment type="caution">
    <text evidence="2">The sequence shown here is derived from an EMBL/GenBank/DDBJ whole genome shotgun (WGS) entry which is preliminary data.</text>
</comment>
<keyword evidence="1" id="KW-0732">Signal</keyword>
<evidence type="ECO:0000256" key="1">
    <source>
        <dbReference type="SAM" id="SignalP"/>
    </source>
</evidence>
<name>A0ABS5I305_9GAMM</name>
<evidence type="ECO:0000313" key="2">
    <source>
        <dbReference type="EMBL" id="MBR9728412.1"/>
    </source>
</evidence>